<keyword evidence="5" id="KW-1185">Reference proteome</keyword>
<protein>
    <submittedName>
        <fullName evidence="2">Uncharacterized protein</fullName>
    </submittedName>
</protein>
<dbReference type="EMBL" id="CAJEWA010000004">
    <property type="protein sequence ID" value="CAD2071035.1"/>
    <property type="molecule type" value="Genomic_DNA"/>
</dbReference>
<sequence>MPINKLLLSRKFSWVYLVVLIINIFVYTHYQGNIWGMMPIFVLLGFMTIYSFLEIDKQQKNR</sequence>
<comment type="caution">
    <text evidence="2">The sequence shown here is derived from an EMBL/GenBank/DDBJ whole genome shotgun (WGS) entry which is preliminary data.</text>
</comment>
<feature type="transmembrane region" description="Helical" evidence="1">
    <location>
        <begin position="12"/>
        <end position="28"/>
    </location>
</feature>
<evidence type="ECO:0000256" key="1">
    <source>
        <dbReference type="SAM" id="Phobius"/>
    </source>
</evidence>
<organism evidence="2 4">
    <name type="scientific">Jeotgalicoccus coquinae</name>
    <dbReference type="NCBI Taxonomy" id="709509"/>
    <lineage>
        <taxon>Bacteria</taxon>
        <taxon>Bacillati</taxon>
        <taxon>Bacillota</taxon>
        <taxon>Bacilli</taxon>
        <taxon>Bacillales</taxon>
        <taxon>Staphylococcaceae</taxon>
        <taxon>Jeotgalicoccus</taxon>
    </lineage>
</organism>
<keyword evidence="1" id="KW-0472">Membrane</keyword>
<feature type="transmembrane region" description="Helical" evidence="1">
    <location>
        <begin position="34"/>
        <end position="53"/>
    </location>
</feature>
<evidence type="ECO:0000313" key="3">
    <source>
        <dbReference type="EMBL" id="MBB6423702.1"/>
    </source>
</evidence>
<dbReference type="Proteomes" id="UP000545588">
    <property type="component" value="Unassembled WGS sequence"/>
</dbReference>
<keyword evidence="1" id="KW-0812">Transmembrane</keyword>
<reference evidence="3 5" key="2">
    <citation type="submission" date="2020-08" db="EMBL/GenBank/DDBJ databases">
        <title>Genomic Encyclopedia of Type Strains, Phase IV (KMG-IV): sequencing the most valuable type-strain genomes for metagenomic binning, comparative biology and taxonomic classification.</title>
        <authorList>
            <person name="Goeker M."/>
        </authorList>
    </citation>
    <scope>NUCLEOTIDE SEQUENCE [LARGE SCALE GENOMIC DNA]</scope>
    <source>
        <strain evidence="3 5">DSM 22419</strain>
    </source>
</reference>
<gene>
    <name evidence="3" type="ORF">HNR41_001674</name>
    <name evidence="2" type="ORF">JEOCOQ751_00106</name>
</gene>
<dbReference type="EMBL" id="JACHFF010000002">
    <property type="protein sequence ID" value="MBB6423702.1"/>
    <property type="molecule type" value="Genomic_DNA"/>
</dbReference>
<dbReference type="RefSeq" id="WP_184283565.1">
    <property type="nucleotide sequence ID" value="NZ_BMCO01000002.1"/>
</dbReference>
<evidence type="ECO:0000313" key="2">
    <source>
        <dbReference type="EMBL" id="CAD2071035.1"/>
    </source>
</evidence>
<evidence type="ECO:0000313" key="5">
    <source>
        <dbReference type="Proteomes" id="UP000545588"/>
    </source>
</evidence>
<keyword evidence="1" id="KW-1133">Transmembrane helix</keyword>
<name>A0A6V7R1F2_9STAP</name>
<proteinExistence type="predicted"/>
<dbReference type="AlphaFoldDB" id="A0A6V7R1F2"/>
<accession>A0A6V7R1F2</accession>
<reference evidence="2 4" key="1">
    <citation type="submission" date="2020-07" db="EMBL/GenBank/DDBJ databases">
        <authorList>
            <person name="Criscuolo A."/>
        </authorList>
    </citation>
    <scope>NUCLEOTIDE SEQUENCE [LARGE SCALE GENOMIC DNA]</scope>
    <source>
        <strain evidence="2">CIP111751</strain>
    </source>
</reference>
<dbReference type="Proteomes" id="UP000534001">
    <property type="component" value="Unassembled WGS sequence"/>
</dbReference>
<evidence type="ECO:0000313" key="4">
    <source>
        <dbReference type="Proteomes" id="UP000534001"/>
    </source>
</evidence>